<organism evidence="2">
    <name type="scientific">marine sediment metagenome</name>
    <dbReference type="NCBI Taxonomy" id="412755"/>
    <lineage>
        <taxon>unclassified sequences</taxon>
        <taxon>metagenomes</taxon>
        <taxon>ecological metagenomes</taxon>
    </lineage>
</organism>
<evidence type="ECO:0000256" key="1">
    <source>
        <dbReference type="SAM" id="MobiDB-lite"/>
    </source>
</evidence>
<name>A0A0F9I909_9ZZZZ</name>
<evidence type="ECO:0000313" key="2">
    <source>
        <dbReference type="EMBL" id="KKM24091.1"/>
    </source>
</evidence>
<reference evidence="2" key="1">
    <citation type="journal article" date="2015" name="Nature">
        <title>Complex archaea that bridge the gap between prokaryotes and eukaryotes.</title>
        <authorList>
            <person name="Spang A."/>
            <person name="Saw J.H."/>
            <person name="Jorgensen S.L."/>
            <person name="Zaremba-Niedzwiedzka K."/>
            <person name="Martijn J."/>
            <person name="Lind A.E."/>
            <person name="van Eijk R."/>
            <person name="Schleper C."/>
            <person name="Guy L."/>
            <person name="Ettema T.J."/>
        </authorList>
    </citation>
    <scope>NUCLEOTIDE SEQUENCE</scope>
</reference>
<feature type="non-terminal residue" evidence="2">
    <location>
        <position position="64"/>
    </location>
</feature>
<feature type="compositionally biased region" description="Acidic residues" evidence="1">
    <location>
        <begin position="42"/>
        <end position="58"/>
    </location>
</feature>
<dbReference type="AlphaFoldDB" id="A0A0F9I909"/>
<dbReference type="EMBL" id="LAZR01012995">
    <property type="protein sequence ID" value="KKM24091.1"/>
    <property type="molecule type" value="Genomic_DNA"/>
</dbReference>
<gene>
    <name evidence="2" type="ORF">LCGC14_1608610</name>
</gene>
<comment type="caution">
    <text evidence="2">The sequence shown here is derived from an EMBL/GenBank/DDBJ whole genome shotgun (WGS) entry which is preliminary data.</text>
</comment>
<feature type="region of interest" description="Disordered" evidence="1">
    <location>
        <begin position="1"/>
        <end position="64"/>
    </location>
</feature>
<proteinExistence type="predicted"/>
<feature type="compositionally biased region" description="Basic and acidic residues" evidence="1">
    <location>
        <begin position="9"/>
        <end position="19"/>
    </location>
</feature>
<protein>
    <submittedName>
        <fullName evidence="2">Uncharacterized protein</fullName>
    </submittedName>
</protein>
<accession>A0A0F9I909</accession>
<sequence>MATSTEAKPLTEGEAKLTGHEAVTAGLKLAEEKDPLTPVAEGTDEPAAETEVTDEPEADDKALP</sequence>